<evidence type="ECO:0000313" key="3">
    <source>
        <dbReference type="EMBL" id="KIJ25366.1"/>
    </source>
</evidence>
<evidence type="ECO:0000313" key="4">
    <source>
        <dbReference type="EMBL" id="KIJ41053.1"/>
    </source>
</evidence>
<sequence>MIIPTEKQVPPPAYEEASPRSMPPPPFSQSHYVPKLDGLPPNILLHIVNTLFPAKVVDATVHRKTLYWLATSLRLVSRGMYIACMHTLRSAYLSSYAQLIKQPYSSDPFPAIAPSRDLSPVLHPGHRETKVLDLYIAVKVREDVWLDESELHLEAEDCFKDLFDLMQPRSRTEDLIAQHGVDMGLITMSPVGNKGSVTPIPFSLLTVTFSPRTLGLLMSSRTKKRTIVECHRERNERLEVSAKRLVKELKRWAEQQPTSIMYVL</sequence>
<keyword evidence="5" id="KW-1185">Reference proteome</keyword>
<keyword evidence="1" id="KW-0175">Coiled coil</keyword>
<feature type="region of interest" description="Disordered" evidence="2">
    <location>
        <begin position="1"/>
        <end position="27"/>
    </location>
</feature>
<proteinExistence type="predicted"/>
<name>A0A0C9UJ22_SPHS4</name>
<gene>
    <name evidence="3" type="ORF">M422DRAFT_216814</name>
    <name evidence="4" type="ORF">M422DRAFT_229848</name>
</gene>
<dbReference type="OrthoDB" id="2536866at2759"/>
<dbReference type="EMBL" id="KN837419">
    <property type="protein sequence ID" value="KIJ25366.1"/>
    <property type="molecule type" value="Genomic_DNA"/>
</dbReference>
<protein>
    <recommendedName>
        <fullName evidence="6">F-box domain-containing protein</fullName>
    </recommendedName>
</protein>
<feature type="coiled-coil region" evidence="1">
    <location>
        <begin position="228"/>
        <end position="255"/>
    </location>
</feature>
<evidence type="ECO:0008006" key="6">
    <source>
        <dbReference type="Google" id="ProtNLM"/>
    </source>
</evidence>
<dbReference type="AlphaFoldDB" id="A0A0C9UJ22"/>
<evidence type="ECO:0000256" key="1">
    <source>
        <dbReference type="SAM" id="Coils"/>
    </source>
</evidence>
<accession>A0A0C9UJ22</accession>
<dbReference type="HOGENOM" id="CLU_053871_0_0_1"/>
<reference evidence="3 5" key="1">
    <citation type="submission" date="2014-06" db="EMBL/GenBank/DDBJ databases">
        <title>Evolutionary Origins and Diversification of the Mycorrhizal Mutualists.</title>
        <authorList>
            <consortium name="DOE Joint Genome Institute"/>
            <consortium name="Mycorrhizal Genomics Consortium"/>
            <person name="Kohler A."/>
            <person name="Kuo A."/>
            <person name="Nagy L.G."/>
            <person name="Floudas D."/>
            <person name="Copeland A."/>
            <person name="Barry K.W."/>
            <person name="Cichocki N."/>
            <person name="Veneault-Fourrey C."/>
            <person name="LaButti K."/>
            <person name="Lindquist E.A."/>
            <person name="Lipzen A."/>
            <person name="Lundell T."/>
            <person name="Morin E."/>
            <person name="Murat C."/>
            <person name="Riley R."/>
            <person name="Ohm R."/>
            <person name="Sun H."/>
            <person name="Tunlid A."/>
            <person name="Henrissat B."/>
            <person name="Grigoriev I.V."/>
            <person name="Hibbett D.S."/>
            <person name="Martin F."/>
        </authorList>
    </citation>
    <scope>NUCLEOTIDE SEQUENCE [LARGE SCALE GENOMIC DNA]</scope>
    <source>
        <strain evidence="3 5">SS14</strain>
    </source>
</reference>
<evidence type="ECO:0000256" key="2">
    <source>
        <dbReference type="SAM" id="MobiDB-lite"/>
    </source>
</evidence>
<dbReference type="Proteomes" id="UP000054279">
    <property type="component" value="Unassembled WGS sequence"/>
</dbReference>
<evidence type="ECO:0000313" key="5">
    <source>
        <dbReference type="Proteomes" id="UP000054279"/>
    </source>
</evidence>
<organism evidence="3 5">
    <name type="scientific">Sphaerobolus stellatus (strain SS14)</name>
    <dbReference type="NCBI Taxonomy" id="990650"/>
    <lineage>
        <taxon>Eukaryota</taxon>
        <taxon>Fungi</taxon>
        <taxon>Dikarya</taxon>
        <taxon>Basidiomycota</taxon>
        <taxon>Agaricomycotina</taxon>
        <taxon>Agaricomycetes</taxon>
        <taxon>Phallomycetidae</taxon>
        <taxon>Geastrales</taxon>
        <taxon>Sphaerobolaceae</taxon>
        <taxon>Sphaerobolus</taxon>
    </lineage>
</organism>
<dbReference type="EMBL" id="KN837139">
    <property type="protein sequence ID" value="KIJ41053.1"/>
    <property type="molecule type" value="Genomic_DNA"/>
</dbReference>